<organism evidence="2 3">
    <name type="scientific">Spinactinospora alkalitolerans</name>
    <dbReference type="NCBI Taxonomy" id="687207"/>
    <lineage>
        <taxon>Bacteria</taxon>
        <taxon>Bacillati</taxon>
        <taxon>Actinomycetota</taxon>
        <taxon>Actinomycetes</taxon>
        <taxon>Streptosporangiales</taxon>
        <taxon>Nocardiopsidaceae</taxon>
        <taxon>Spinactinospora</taxon>
    </lineage>
</organism>
<dbReference type="GO" id="GO:0004181">
    <property type="term" value="F:metallocarboxypeptidase activity"/>
    <property type="evidence" value="ECO:0007669"/>
    <property type="project" value="InterPro"/>
</dbReference>
<dbReference type="Pfam" id="PF00246">
    <property type="entry name" value="Peptidase_M14"/>
    <property type="match status" value="1"/>
</dbReference>
<evidence type="ECO:0000313" key="2">
    <source>
        <dbReference type="EMBL" id="NYE48163.1"/>
    </source>
</evidence>
<protein>
    <recommendedName>
        <fullName evidence="1">Peptidase M14 domain-containing protein</fullName>
    </recommendedName>
</protein>
<dbReference type="AlphaFoldDB" id="A0A852TZG1"/>
<evidence type="ECO:0000313" key="3">
    <source>
        <dbReference type="Proteomes" id="UP000589036"/>
    </source>
</evidence>
<reference evidence="2 3" key="1">
    <citation type="submission" date="2020-07" db="EMBL/GenBank/DDBJ databases">
        <title>Sequencing the genomes of 1000 actinobacteria strains.</title>
        <authorList>
            <person name="Klenk H.-P."/>
        </authorList>
    </citation>
    <scope>NUCLEOTIDE SEQUENCE [LARGE SCALE GENOMIC DNA]</scope>
    <source>
        <strain evidence="2 3">CXB654</strain>
    </source>
</reference>
<sequence>MSHQPTADLIGELPRFTAFLGVDDLAARARAIAADRPDIAGVRGIGESRLGDPLWSMTIEGGPRHALVFGGVHPNEPVGGLTALHLARTLLDDDALREDLGYTWHIIPCIDPDGTRLNEGWFAGPVSRGHYGRHFYRPAGDEQVEWSFPFSYKRAEFTRVMPETRALMRVIDDVRPAFMASLHNGEYGGVFYYVSHTTPELTEQLTRIPAELGLPLETGEGEAPFIERLAPAVFRAFRAEQAYDFAESHGLDPLDQLAGASSAAYAEPHGTFYLASEVPYWADADADDHTPIDRDYADLLRERGAEIGEVARLLTEALDDVADDVSVESPFLRASRAFAPYLSAEAAQLASRADAPENRRPALVCERMSGLASVEAARLRYAGMLLRALEGEIAVGNPTPAVRRQHARLRERHLAWSARADAAPSRPIPINDLVGVQYAAIIACARHVAG</sequence>
<dbReference type="Gene3D" id="3.40.630.10">
    <property type="entry name" value="Zn peptidases"/>
    <property type="match status" value="1"/>
</dbReference>
<dbReference type="GO" id="GO:0006508">
    <property type="term" value="P:proteolysis"/>
    <property type="evidence" value="ECO:0007669"/>
    <property type="project" value="InterPro"/>
</dbReference>
<comment type="caution">
    <text evidence="2">The sequence shown here is derived from an EMBL/GenBank/DDBJ whole genome shotgun (WGS) entry which is preliminary data.</text>
</comment>
<dbReference type="RefSeq" id="WP_179643996.1">
    <property type="nucleotide sequence ID" value="NZ_BAAAYY010000016.1"/>
</dbReference>
<accession>A0A852TZG1</accession>
<proteinExistence type="predicted"/>
<name>A0A852TZG1_9ACTN</name>
<dbReference type="Proteomes" id="UP000589036">
    <property type="component" value="Unassembled WGS sequence"/>
</dbReference>
<dbReference type="EMBL" id="JACCCC010000001">
    <property type="protein sequence ID" value="NYE48163.1"/>
    <property type="molecule type" value="Genomic_DNA"/>
</dbReference>
<keyword evidence="3" id="KW-1185">Reference proteome</keyword>
<feature type="domain" description="Peptidase M14" evidence="1">
    <location>
        <begin position="29"/>
        <end position="194"/>
    </location>
</feature>
<evidence type="ECO:0000259" key="1">
    <source>
        <dbReference type="Pfam" id="PF00246"/>
    </source>
</evidence>
<dbReference type="GO" id="GO:0008270">
    <property type="term" value="F:zinc ion binding"/>
    <property type="evidence" value="ECO:0007669"/>
    <property type="project" value="InterPro"/>
</dbReference>
<dbReference type="InterPro" id="IPR000834">
    <property type="entry name" value="Peptidase_M14"/>
</dbReference>
<dbReference type="SUPFAM" id="SSF53187">
    <property type="entry name" value="Zn-dependent exopeptidases"/>
    <property type="match status" value="1"/>
</dbReference>
<gene>
    <name evidence="2" type="ORF">HDA32_003283</name>
</gene>